<sequence length="303" mass="32001">MSFALLFSGQGTQHAAMLPWLADDDAVVHDMSQRLGVEDWRQAMADSTWAERNDNAQVLLTGLASAAWAQLAPKVARPAAIAGYSVGELAAFSAAGVMDAKAALALAQQRAEAMDECAARVPGGLLAINGLPDSRLSRLLTESGLAVAIRNGAESVVLGGPVAALAYAQRIASDEGAQCTRLRVNVASHTPWMREAAQGFAQALGGVLLRSPQVPLFSNAADRIRDAESAGAALATQIAGTVRWDECMENIVARQVRCVLEVGPGQALARIWNRHCPSIPARSCDDFRSVAAVVGWLESYSDR</sequence>
<dbReference type="GO" id="GO:0006633">
    <property type="term" value="P:fatty acid biosynthetic process"/>
    <property type="evidence" value="ECO:0007669"/>
    <property type="project" value="TreeGrafter"/>
</dbReference>
<evidence type="ECO:0000259" key="1">
    <source>
        <dbReference type="SMART" id="SM00827"/>
    </source>
</evidence>
<keyword evidence="3" id="KW-1185">Reference proteome</keyword>
<dbReference type="GO" id="GO:0004314">
    <property type="term" value="F:[acyl-carrier-protein] S-malonyltransferase activity"/>
    <property type="evidence" value="ECO:0007669"/>
    <property type="project" value="TreeGrafter"/>
</dbReference>
<dbReference type="EMBL" id="RXOE01000005">
    <property type="protein sequence ID" value="RTQ32993.1"/>
    <property type="molecule type" value="Genomic_DNA"/>
</dbReference>
<keyword evidence="2" id="KW-0808">Transferase</keyword>
<dbReference type="Gene3D" id="3.40.366.10">
    <property type="entry name" value="Malonyl-Coenzyme A Acyl Carrier Protein, domain 2"/>
    <property type="match status" value="1"/>
</dbReference>
<accession>A0A431TJG7</accession>
<dbReference type="PANTHER" id="PTHR42681">
    <property type="entry name" value="MALONYL-COA-ACYL CARRIER PROTEIN TRANSACYLASE, MITOCHONDRIAL"/>
    <property type="match status" value="1"/>
</dbReference>
<organism evidence="2 3">
    <name type="scientific">Variovorax gossypii</name>
    <dbReference type="NCBI Taxonomy" id="1679495"/>
    <lineage>
        <taxon>Bacteria</taxon>
        <taxon>Pseudomonadati</taxon>
        <taxon>Pseudomonadota</taxon>
        <taxon>Betaproteobacteria</taxon>
        <taxon>Burkholderiales</taxon>
        <taxon>Comamonadaceae</taxon>
        <taxon>Variovorax</taxon>
    </lineage>
</organism>
<dbReference type="OrthoDB" id="9808564at2"/>
<reference evidence="2 3" key="1">
    <citation type="submission" date="2018-12" db="EMBL/GenBank/DDBJ databases">
        <title>The genome of Variovorax gossypii DSM 100435.</title>
        <authorList>
            <person name="Gao J."/>
            <person name="Sun J."/>
        </authorList>
    </citation>
    <scope>NUCLEOTIDE SEQUENCE [LARGE SCALE GENOMIC DNA]</scope>
    <source>
        <strain evidence="2 3">DSM 100435</strain>
    </source>
</reference>
<evidence type="ECO:0000313" key="2">
    <source>
        <dbReference type="EMBL" id="RTQ32993.1"/>
    </source>
</evidence>
<comment type="caution">
    <text evidence="2">The sequence shown here is derived from an EMBL/GenBank/DDBJ whole genome shotgun (WGS) entry which is preliminary data.</text>
</comment>
<dbReference type="Proteomes" id="UP000267418">
    <property type="component" value="Unassembled WGS sequence"/>
</dbReference>
<dbReference type="AlphaFoldDB" id="A0A431TJG7"/>
<dbReference type="InterPro" id="IPR016036">
    <property type="entry name" value="Malonyl_transacylase_ACP-bd"/>
</dbReference>
<evidence type="ECO:0000313" key="3">
    <source>
        <dbReference type="Proteomes" id="UP000267418"/>
    </source>
</evidence>
<dbReference type="InterPro" id="IPR014043">
    <property type="entry name" value="Acyl_transferase_dom"/>
</dbReference>
<dbReference type="SMART" id="SM00827">
    <property type="entry name" value="PKS_AT"/>
    <property type="match status" value="1"/>
</dbReference>
<gene>
    <name evidence="2" type="ORF">EJP69_20080</name>
</gene>
<dbReference type="InterPro" id="IPR001227">
    <property type="entry name" value="Ac_transferase_dom_sf"/>
</dbReference>
<dbReference type="PANTHER" id="PTHR42681:SF6">
    <property type="entry name" value="BLL0263 PROTEIN"/>
    <property type="match status" value="1"/>
</dbReference>
<dbReference type="Gene3D" id="3.30.70.250">
    <property type="entry name" value="Malonyl-CoA ACP transacylase, ACP-binding"/>
    <property type="match status" value="1"/>
</dbReference>
<keyword evidence="2" id="KW-0012">Acyltransferase</keyword>
<dbReference type="GO" id="GO:0005829">
    <property type="term" value="C:cytosol"/>
    <property type="evidence" value="ECO:0007669"/>
    <property type="project" value="TreeGrafter"/>
</dbReference>
<protein>
    <submittedName>
        <fullName evidence="2">Acyltransferase domain-containing protein</fullName>
    </submittedName>
</protein>
<dbReference type="Pfam" id="PF00698">
    <property type="entry name" value="Acyl_transf_1"/>
    <property type="match status" value="1"/>
</dbReference>
<dbReference type="RefSeq" id="WP_126472249.1">
    <property type="nucleotide sequence ID" value="NZ_RXOE01000005.1"/>
</dbReference>
<proteinExistence type="predicted"/>
<feature type="domain" description="Malonyl-CoA:ACP transacylase (MAT)" evidence="1">
    <location>
        <begin position="6"/>
        <end position="296"/>
    </location>
</feature>
<dbReference type="SUPFAM" id="SSF52151">
    <property type="entry name" value="FabD/lysophospholipase-like"/>
    <property type="match status" value="1"/>
</dbReference>
<dbReference type="InterPro" id="IPR016035">
    <property type="entry name" value="Acyl_Trfase/lysoPLipase"/>
</dbReference>
<dbReference type="InterPro" id="IPR050858">
    <property type="entry name" value="Mal-CoA-ACP_Trans/PKS_FabD"/>
</dbReference>
<name>A0A431TJG7_9BURK</name>
<dbReference type="SUPFAM" id="SSF55048">
    <property type="entry name" value="Probable ACP-binding domain of malonyl-CoA ACP transacylase"/>
    <property type="match status" value="1"/>
</dbReference>